<dbReference type="Proteomes" id="UP000320496">
    <property type="component" value="Chromosome"/>
</dbReference>
<evidence type="ECO:0000256" key="3">
    <source>
        <dbReference type="ARBA" id="ARBA00011738"/>
    </source>
</evidence>
<dbReference type="Gene3D" id="3.30.1490.190">
    <property type="match status" value="1"/>
</dbReference>
<feature type="binding site" evidence="13">
    <location>
        <position position="140"/>
    </location>
    <ligand>
        <name>Fe cation</name>
        <dbReference type="ChEBI" id="CHEBI:24875"/>
    </ligand>
</feature>
<comment type="cofactor">
    <cofactor evidence="12">
        <name>Zn(2+)</name>
        <dbReference type="ChEBI" id="CHEBI:29105"/>
    </cofactor>
    <text evidence="12">Binds 1 zinc ion per subunit.</text>
</comment>
<dbReference type="SUPFAM" id="SSF46785">
    <property type="entry name" value="Winged helix' DNA-binding domain"/>
    <property type="match status" value="1"/>
</dbReference>
<keyword evidence="9" id="KW-0805">Transcription regulation</keyword>
<sequence length="165" mass="19244">MSNLANVDVAVTPAEKYREFLATKGLRMTRERAIIVDEVFSSHEHFDAEQLIQRLALRKNGRRVSRSTIYRSLALLEEAGLLRKVARQDDREIWEHDYGYPQHDHLICERCGRLIEFHNESISEILDEVARSHGFRMEGHRLEVHGLCDDCSRPPKTRPKKLNLL</sequence>
<evidence type="ECO:0000256" key="8">
    <source>
        <dbReference type="ARBA" id="ARBA00022833"/>
    </source>
</evidence>
<organism evidence="14 15">
    <name type="scientific">Maioricimonas rarisocia</name>
    <dbReference type="NCBI Taxonomy" id="2528026"/>
    <lineage>
        <taxon>Bacteria</taxon>
        <taxon>Pseudomonadati</taxon>
        <taxon>Planctomycetota</taxon>
        <taxon>Planctomycetia</taxon>
        <taxon>Planctomycetales</taxon>
        <taxon>Planctomycetaceae</taxon>
        <taxon>Maioricimonas</taxon>
    </lineage>
</organism>
<comment type="similarity">
    <text evidence="2">Belongs to the Fur family.</text>
</comment>
<keyword evidence="7 12" id="KW-0479">Metal-binding</keyword>
<dbReference type="CDD" id="cd07153">
    <property type="entry name" value="Fur_like"/>
    <property type="match status" value="1"/>
</dbReference>
<evidence type="ECO:0000256" key="11">
    <source>
        <dbReference type="ARBA" id="ARBA00023163"/>
    </source>
</evidence>
<evidence type="ECO:0000313" key="14">
    <source>
        <dbReference type="EMBL" id="QDU39148.1"/>
    </source>
</evidence>
<accession>A0A517Z9I8</accession>
<evidence type="ECO:0000256" key="2">
    <source>
        <dbReference type="ARBA" id="ARBA00007957"/>
    </source>
</evidence>
<evidence type="ECO:0000256" key="6">
    <source>
        <dbReference type="ARBA" id="ARBA00022491"/>
    </source>
</evidence>
<keyword evidence="13" id="KW-0408">Iron</keyword>
<dbReference type="EMBL" id="CP036275">
    <property type="protein sequence ID" value="QDU39148.1"/>
    <property type="molecule type" value="Genomic_DNA"/>
</dbReference>
<comment type="subunit">
    <text evidence="3">Homodimer.</text>
</comment>
<comment type="cofactor">
    <cofactor evidence="13">
        <name>Mn(2+)</name>
        <dbReference type="ChEBI" id="CHEBI:29035"/>
    </cofactor>
    <cofactor evidence="13">
        <name>Fe(2+)</name>
        <dbReference type="ChEBI" id="CHEBI:29033"/>
    </cofactor>
    <text evidence="13">Binds 1 Mn(2+) or Fe(2+) ion per subunit.</text>
</comment>
<keyword evidence="10" id="KW-0238">DNA-binding</keyword>
<gene>
    <name evidence="14" type="primary">fur</name>
    <name evidence="14" type="ORF">Mal4_34840</name>
</gene>
<feature type="binding site" evidence="13">
    <location>
        <position position="104"/>
    </location>
    <ligand>
        <name>Fe cation</name>
        <dbReference type="ChEBI" id="CHEBI:24875"/>
    </ligand>
</feature>
<evidence type="ECO:0000256" key="12">
    <source>
        <dbReference type="PIRSR" id="PIRSR602481-1"/>
    </source>
</evidence>
<dbReference type="Pfam" id="PF01475">
    <property type="entry name" value="FUR"/>
    <property type="match status" value="1"/>
</dbReference>
<dbReference type="KEGG" id="mri:Mal4_34840"/>
<evidence type="ECO:0000256" key="10">
    <source>
        <dbReference type="ARBA" id="ARBA00023125"/>
    </source>
</evidence>
<dbReference type="PANTHER" id="PTHR33202:SF2">
    <property type="entry name" value="FERRIC UPTAKE REGULATION PROTEIN"/>
    <property type="match status" value="1"/>
</dbReference>
<comment type="subcellular location">
    <subcellularLocation>
        <location evidence="1">Cytoplasm</location>
    </subcellularLocation>
</comment>
<feature type="binding site" evidence="12">
    <location>
        <position position="151"/>
    </location>
    <ligand>
        <name>Zn(2+)</name>
        <dbReference type="ChEBI" id="CHEBI:29105"/>
    </ligand>
</feature>
<dbReference type="PANTHER" id="PTHR33202">
    <property type="entry name" value="ZINC UPTAKE REGULATION PROTEIN"/>
    <property type="match status" value="1"/>
</dbReference>
<dbReference type="GO" id="GO:0005829">
    <property type="term" value="C:cytosol"/>
    <property type="evidence" value="ECO:0007669"/>
    <property type="project" value="TreeGrafter"/>
</dbReference>
<dbReference type="RefSeq" id="WP_145370361.1">
    <property type="nucleotide sequence ID" value="NZ_CP036275.1"/>
</dbReference>
<keyword evidence="11" id="KW-0804">Transcription</keyword>
<dbReference type="Gene3D" id="1.10.10.10">
    <property type="entry name" value="Winged helix-like DNA-binding domain superfamily/Winged helix DNA-binding domain"/>
    <property type="match status" value="1"/>
</dbReference>
<evidence type="ECO:0000256" key="7">
    <source>
        <dbReference type="ARBA" id="ARBA00022723"/>
    </source>
</evidence>
<evidence type="ECO:0000256" key="9">
    <source>
        <dbReference type="ARBA" id="ARBA00023015"/>
    </source>
</evidence>
<dbReference type="GO" id="GO:0000976">
    <property type="term" value="F:transcription cis-regulatory region binding"/>
    <property type="evidence" value="ECO:0007669"/>
    <property type="project" value="TreeGrafter"/>
</dbReference>
<reference evidence="14 15" key="1">
    <citation type="submission" date="2019-02" db="EMBL/GenBank/DDBJ databases">
        <title>Deep-cultivation of Planctomycetes and their phenomic and genomic characterization uncovers novel biology.</title>
        <authorList>
            <person name="Wiegand S."/>
            <person name="Jogler M."/>
            <person name="Boedeker C."/>
            <person name="Pinto D."/>
            <person name="Vollmers J."/>
            <person name="Rivas-Marin E."/>
            <person name="Kohn T."/>
            <person name="Peeters S.H."/>
            <person name="Heuer A."/>
            <person name="Rast P."/>
            <person name="Oberbeckmann S."/>
            <person name="Bunk B."/>
            <person name="Jeske O."/>
            <person name="Meyerdierks A."/>
            <person name="Storesund J.E."/>
            <person name="Kallscheuer N."/>
            <person name="Luecker S."/>
            <person name="Lage O.M."/>
            <person name="Pohl T."/>
            <person name="Merkel B.J."/>
            <person name="Hornburger P."/>
            <person name="Mueller R.-W."/>
            <person name="Bruemmer F."/>
            <person name="Labrenz M."/>
            <person name="Spormann A.M."/>
            <person name="Op den Camp H."/>
            <person name="Overmann J."/>
            <person name="Amann R."/>
            <person name="Jetten M.S.M."/>
            <person name="Mascher T."/>
            <person name="Medema M.H."/>
            <person name="Devos D.P."/>
            <person name="Kaster A.-K."/>
            <person name="Ovreas L."/>
            <person name="Rohde M."/>
            <person name="Galperin M.Y."/>
            <person name="Jogler C."/>
        </authorList>
    </citation>
    <scope>NUCLEOTIDE SEQUENCE [LARGE SCALE GENOMIC DNA]</scope>
    <source>
        <strain evidence="14 15">Mal4</strain>
    </source>
</reference>
<keyword evidence="5" id="KW-0963">Cytoplasm</keyword>
<dbReference type="GO" id="GO:0008270">
    <property type="term" value="F:zinc ion binding"/>
    <property type="evidence" value="ECO:0007669"/>
    <property type="project" value="TreeGrafter"/>
</dbReference>
<dbReference type="OrthoDB" id="8659436at2"/>
<dbReference type="GO" id="GO:0045892">
    <property type="term" value="P:negative regulation of DNA-templated transcription"/>
    <property type="evidence" value="ECO:0007669"/>
    <property type="project" value="TreeGrafter"/>
</dbReference>
<evidence type="ECO:0000256" key="4">
    <source>
        <dbReference type="ARBA" id="ARBA00020910"/>
    </source>
</evidence>
<keyword evidence="6" id="KW-0678">Repressor</keyword>
<feature type="binding site" evidence="12">
    <location>
        <position position="148"/>
    </location>
    <ligand>
        <name>Zn(2+)</name>
        <dbReference type="ChEBI" id="CHEBI:29105"/>
    </ligand>
</feature>
<dbReference type="InterPro" id="IPR036390">
    <property type="entry name" value="WH_DNA-bd_sf"/>
</dbReference>
<dbReference type="AlphaFoldDB" id="A0A517Z9I8"/>
<proteinExistence type="inferred from homology"/>
<dbReference type="InterPro" id="IPR002481">
    <property type="entry name" value="FUR"/>
</dbReference>
<feature type="binding site" evidence="12">
    <location>
        <position position="108"/>
    </location>
    <ligand>
        <name>Zn(2+)</name>
        <dbReference type="ChEBI" id="CHEBI:29105"/>
    </ligand>
</feature>
<keyword evidence="8 12" id="KW-0862">Zinc</keyword>
<dbReference type="InterPro" id="IPR043135">
    <property type="entry name" value="Fur_C"/>
</dbReference>
<evidence type="ECO:0000256" key="5">
    <source>
        <dbReference type="ARBA" id="ARBA00022490"/>
    </source>
</evidence>
<feature type="binding site" evidence="12">
    <location>
        <position position="111"/>
    </location>
    <ligand>
        <name>Zn(2+)</name>
        <dbReference type="ChEBI" id="CHEBI:29105"/>
    </ligand>
</feature>
<evidence type="ECO:0000256" key="13">
    <source>
        <dbReference type="PIRSR" id="PIRSR602481-2"/>
    </source>
</evidence>
<name>A0A517Z9I8_9PLAN</name>
<dbReference type="GO" id="GO:0003700">
    <property type="term" value="F:DNA-binding transcription factor activity"/>
    <property type="evidence" value="ECO:0007669"/>
    <property type="project" value="InterPro"/>
</dbReference>
<protein>
    <recommendedName>
        <fullName evidence="4">Ferric uptake regulation protein</fullName>
    </recommendedName>
</protein>
<evidence type="ECO:0000313" key="15">
    <source>
        <dbReference type="Proteomes" id="UP000320496"/>
    </source>
</evidence>
<dbReference type="InterPro" id="IPR036388">
    <property type="entry name" value="WH-like_DNA-bd_sf"/>
</dbReference>
<dbReference type="GO" id="GO:1900376">
    <property type="term" value="P:regulation of secondary metabolite biosynthetic process"/>
    <property type="evidence" value="ECO:0007669"/>
    <property type="project" value="TreeGrafter"/>
</dbReference>
<keyword evidence="15" id="KW-1185">Reference proteome</keyword>
<evidence type="ECO:0000256" key="1">
    <source>
        <dbReference type="ARBA" id="ARBA00004496"/>
    </source>
</evidence>